<evidence type="ECO:0000256" key="4">
    <source>
        <dbReference type="ARBA" id="ARBA00022475"/>
    </source>
</evidence>
<keyword evidence="6 8" id="KW-1133">Transmembrane helix</keyword>
<organism evidence="9 10">
    <name type="scientific">Candidatus Nomurabacteria bacterium GW2011_GWC2_42_20</name>
    <dbReference type="NCBI Taxonomy" id="1618756"/>
    <lineage>
        <taxon>Bacteria</taxon>
        <taxon>Candidatus Nomuraibacteriota</taxon>
    </lineage>
</organism>
<dbReference type="GO" id="GO:0055085">
    <property type="term" value="P:transmembrane transport"/>
    <property type="evidence" value="ECO:0007669"/>
    <property type="project" value="TreeGrafter"/>
</dbReference>
<feature type="transmembrane region" description="Helical" evidence="8">
    <location>
        <begin position="69"/>
        <end position="91"/>
    </location>
</feature>
<dbReference type="Pfam" id="PF01594">
    <property type="entry name" value="AI-2E_transport"/>
    <property type="match status" value="1"/>
</dbReference>
<feature type="transmembrane region" description="Helical" evidence="8">
    <location>
        <begin position="161"/>
        <end position="181"/>
    </location>
</feature>
<feature type="transmembrane region" description="Helical" evidence="8">
    <location>
        <begin position="12"/>
        <end position="31"/>
    </location>
</feature>
<dbReference type="PANTHER" id="PTHR21716:SF53">
    <property type="entry name" value="PERMEASE PERM-RELATED"/>
    <property type="match status" value="1"/>
</dbReference>
<keyword evidence="5 8" id="KW-0812">Transmembrane</keyword>
<evidence type="ECO:0000313" key="10">
    <source>
        <dbReference type="Proteomes" id="UP000034704"/>
    </source>
</evidence>
<keyword evidence="4" id="KW-1003">Cell membrane</keyword>
<sequence>MSNPQKDTVISITAGTIVKGLAILLGAWGLWVLRDLLMVIITSVILASSIEPGIKLLSRFRIHRIPAVLAMYVGIAGLFIGIIVAFVPPIVNEAAEITQKLPVMMQAIDKNVLGNRGILTNAFSVNDPAGGSSVNPAFEDLVGRISGLGATSQGVLGTAGAVFGGIFSFVLIVVLSFYFAMQERGIENFLRIITPFDSEEYAINLWERSKAKIGKWMQGQLLLGVLIFVLVYMGLTIFGVPYAMSLALLAGILEIIPVFGPIVAAIPGVIISFTIGGPTLAVIVAGFYLLVQQFESHLIYPLVVRKVVGVPPILVILALIIGAKLGGFLGILISVPVAAALMEIVEDIERKKGMLV</sequence>
<accession>A0A0G0ZEF9</accession>
<evidence type="ECO:0000256" key="3">
    <source>
        <dbReference type="ARBA" id="ARBA00022448"/>
    </source>
</evidence>
<dbReference type="InterPro" id="IPR002549">
    <property type="entry name" value="AI-2E-like"/>
</dbReference>
<dbReference type="STRING" id="1618756.UV12_C0012G0007"/>
<comment type="caution">
    <text evidence="9">The sequence shown here is derived from an EMBL/GenBank/DDBJ whole genome shotgun (WGS) entry which is preliminary data.</text>
</comment>
<evidence type="ECO:0000313" key="9">
    <source>
        <dbReference type="EMBL" id="KKS47054.1"/>
    </source>
</evidence>
<evidence type="ECO:0000256" key="5">
    <source>
        <dbReference type="ARBA" id="ARBA00022692"/>
    </source>
</evidence>
<feature type="transmembrane region" description="Helical" evidence="8">
    <location>
        <begin position="264"/>
        <end position="291"/>
    </location>
</feature>
<feature type="transmembrane region" description="Helical" evidence="8">
    <location>
        <begin position="303"/>
        <end position="321"/>
    </location>
</feature>
<reference evidence="9 10" key="1">
    <citation type="journal article" date="2015" name="Nature">
        <title>rRNA introns, odd ribosomes, and small enigmatic genomes across a large radiation of phyla.</title>
        <authorList>
            <person name="Brown C.T."/>
            <person name="Hug L.A."/>
            <person name="Thomas B.C."/>
            <person name="Sharon I."/>
            <person name="Castelle C.J."/>
            <person name="Singh A."/>
            <person name="Wilkins M.J."/>
            <person name="Williams K.H."/>
            <person name="Banfield J.F."/>
        </authorList>
    </citation>
    <scope>NUCLEOTIDE SEQUENCE [LARGE SCALE GENOMIC DNA]</scope>
</reference>
<feature type="transmembrane region" description="Helical" evidence="8">
    <location>
        <begin position="37"/>
        <end position="57"/>
    </location>
</feature>
<protein>
    <recommendedName>
        <fullName evidence="11">Permease</fullName>
    </recommendedName>
</protein>
<name>A0A0G0ZEF9_9BACT</name>
<feature type="transmembrane region" description="Helical" evidence="8">
    <location>
        <begin position="221"/>
        <end position="244"/>
    </location>
</feature>
<proteinExistence type="inferred from homology"/>
<keyword evidence="3" id="KW-0813">Transport</keyword>
<evidence type="ECO:0000256" key="6">
    <source>
        <dbReference type="ARBA" id="ARBA00022989"/>
    </source>
</evidence>
<comment type="similarity">
    <text evidence="2">Belongs to the autoinducer-2 exporter (AI-2E) (TC 2.A.86) family.</text>
</comment>
<evidence type="ECO:0000256" key="2">
    <source>
        <dbReference type="ARBA" id="ARBA00009773"/>
    </source>
</evidence>
<evidence type="ECO:0000256" key="7">
    <source>
        <dbReference type="ARBA" id="ARBA00023136"/>
    </source>
</evidence>
<evidence type="ECO:0000256" key="1">
    <source>
        <dbReference type="ARBA" id="ARBA00004651"/>
    </source>
</evidence>
<dbReference type="AlphaFoldDB" id="A0A0G0ZEF9"/>
<gene>
    <name evidence="9" type="ORF">UV12_C0012G0007</name>
</gene>
<evidence type="ECO:0000256" key="8">
    <source>
        <dbReference type="SAM" id="Phobius"/>
    </source>
</evidence>
<comment type="subcellular location">
    <subcellularLocation>
        <location evidence="1">Cell membrane</location>
        <topology evidence="1">Multi-pass membrane protein</topology>
    </subcellularLocation>
</comment>
<keyword evidence="7 8" id="KW-0472">Membrane</keyword>
<dbReference type="EMBL" id="LCDG01000012">
    <property type="protein sequence ID" value="KKS47054.1"/>
    <property type="molecule type" value="Genomic_DNA"/>
</dbReference>
<dbReference type="PANTHER" id="PTHR21716">
    <property type="entry name" value="TRANSMEMBRANE PROTEIN"/>
    <property type="match status" value="1"/>
</dbReference>
<dbReference type="Proteomes" id="UP000034704">
    <property type="component" value="Unassembled WGS sequence"/>
</dbReference>
<dbReference type="GO" id="GO:0005886">
    <property type="term" value="C:plasma membrane"/>
    <property type="evidence" value="ECO:0007669"/>
    <property type="project" value="UniProtKB-SubCell"/>
</dbReference>
<evidence type="ECO:0008006" key="11">
    <source>
        <dbReference type="Google" id="ProtNLM"/>
    </source>
</evidence>